<gene>
    <name evidence="2" type="ORF">AL072_21195</name>
</gene>
<reference evidence="2 3" key="2">
    <citation type="journal article" date="2016" name="Genome Announc.">
        <title>Complete Genome Sequence of a Strain of Azospirillum thiophilum Isolated from a Sulfide Spring.</title>
        <authorList>
            <person name="Fomenkov A."/>
            <person name="Vincze T."/>
            <person name="Grabovich M."/>
            <person name="Anton B.P."/>
            <person name="Dubinina G."/>
            <person name="Orlova M."/>
            <person name="Belousova E."/>
            <person name="Roberts R.J."/>
        </authorList>
    </citation>
    <scope>NUCLEOTIDE SEQUENCE [LARGE SCALE GENOMIC DNA]</scope>
    <source>
        <strain evidence="2 3">BV-S</strain>
    </source>
</reference>
<evidence type="ECO:0000313" key="2">
    <source>
        <dbReference type="EMBL" id="ALG73520.1"/>
    </source>
</evidence>
<organism evidence="2 3">
    <name type="scientific">Azospirillum thiophilum</name>
    <dbReference type="NCBI Taxonomy" id="528244"/>
    <lineage>
        <taxon>Bacteria</taxon>
        <taxon>Pseudomonadati</taxon>
        <taxon>Pseudomonadota</taxon>
        <taxon>Alphaproteobacteria</taxon>
        <taxon>Rhodospirillales</taxon>
        <taxon>Azospirillaceae</taxon>
        <taxon>Azospirillum</taxon>
    </lineage>
</organism>
<proteinExistence type="predicted"/>
<evidence type="ECO:0000313" key="3">
    <source>
        <dbReference type="Proteomes" id="UP000069935"/>
    </source>
</evidence>
<feature type="compositionally biased region" description="Low complexity" evidence="1">
    <location>
        <begin position="50"/>
        <end position="81"/>
    </location>
</feature>
<evidence type="ECO:0000256" key="1">
    <source>
        <dbReference type="SAM" id="MobiDB-lite"/>
    </source>
</evidence>
<reference evidence="3" key="1">
    <citation type="submission" date="2015-12" db="EMBL/GenBank/DDBJ databases">
        <title>Complete Genome Sequence of Azospirillum thiophilum BV-S.</title>
        <authorList>
            <person name="Fomenkov A."/>
            <person name="Vincze T."/>
            <person name="Grabovich M."/>
            <person name="Dubinina G."/>
            <person name="Orlova M."/>
            <person name="Belousova E."/>
            <person name="Roberts R.J."/>
        </authorList>
    </citation>
    <scope>NUCLEOTIDE SEQUENCE [LARGE SCALE GENOMIC DNA]</scope>
    <source>
        <strain evidence="3">BV-S</strain>
    </source>
</reference>
<sequence>MVPPVQPATEPTSTIRAPPRVRMPGRKARANCIGASRLTWMISWKDSSHSSASQSSKAMAPAFSTSPSTPPTVSASASMAPRSRTSQTCAVTLGAVAPAPAGASSAARAEQSRMSVSTSSAPSLAQALAVAEPMPPAAPVMSTRLPVRSNGVEPLEVGPLEVGPFGIVMAFLSLLFSRSFAQGAGHASGVGHSAAPAGLARLAAGWGALRPRLVPGCPLVRERRLWKTARRVRRCAGCRAMA</sequence>
<dbReference type="KEGG" id="ati:AL072_21195"/>
<feature type="region of interest" description="Disordered" evidence="1">
    <location>
        <begin position="1"/>
        <end position="25"/>
    </location>
</feature>
<dbReference type="AlphaFoldDB" id="A0AAC8W250"/>
<name>A0AAC8W250_9PROT</name>
<feature type="region of interest" description="Disordered" evidence="1">
    <location>
        <begin position="50"/>
        <end position="83"/>
    </location>
</feature>
<dbReference type="EMBL" id="CP012403">
    <property type="protein sequence ID" value="ALG73520.1"/>
    <property type="molecule type" value="Genomic_DNA"/>
</dbReference>
<protein>
    <submittedName>
        <fullName evidence="2">Uncharacterized protein</fullName>
    </submittedName>
</protein>
<dbReference type="Proteomes" id="UP000069935">
    <property type="component" value="Chromosome 3"/>
</dbReference>
<accession>A0AAC8W250</accession>
<keyword evidence="3" id="KW-1185">Reference proteome</keyword>